<evidence type="ECO:0000313" key="2">
    <source>
        <dbReference type="EMBL" id="BAM03973.1"/>
    </source>
</evidence>
<organism evidence="2 3">
    <name type="scientific">Phycisphaera mikurensis (strain NBRC 102666 / KCTC 22515 / FYK2301M01)</name>
    <dbReference type="NCBI Taxonomy" id="1142394"/>
    <lineage>
        <taxon>Bacteria</taxon>
        <taxon>Pseudomonadati</taxon>
        <taxon>Planctomycetota</taxon>
        <taxon>Phycisphaerae</taxon>
        <taxon>Phycisphaerales</taxon>
        <taxon>Phycisphaeraceae</taxon>
        <taxon>Phycisphaera</taxon>
    </lineage>
</organism>
<dbReference type="AlphaFoldDB" id="I0IFD5"/>
<sequence>MPPISTHAAGPFGAASRRPVGIAGSRSGRTAGCVVLALATLGGCRYYEVTRSDGTTERISRAEYEALRQTGKRLGNVPSTRIQRQAEPAPKPED</sequence>
<feature type="region of interest" description="Disordered" evidence="1">
    <location>
        <begin position="70"/>
        <end position="94"/>
    </location>
</feature>
<reference evidence="2 3" key="1">
    <citation type="submission" date="2012-02" db="EMBL/GenBank/DDBJ databases">
        <title>Complete genome sequence of Phycisphaera mikurensis NBRC 102666.</title>
        <authorList>
            <person name="Ankai A."/>
            <person name="Hosoyama A."/>
            <person name="Terui Y."/>
            <person name="Sekine M."/>
            <person name="Fukai R."/>
            <person name="Kato Y."/>
            <person name="Nakamura S."/>
            <person name="Yamada-Narita S."/>
            <person name="Kawakoshi A."/>
            <person name="Fukunaga Y."/>
            <person name="Yamazaki S."/>
            <person name="Fujita N."/>
        </authorList>
    </citation>
    <scope>NUCLEOTIDE SEQUENCE [LARGE SCALE GENOMIC DNA]</scope>
    <source>
        <strain evidence="3">NBRC 102666 / KCTC 22515 / FYK2301M01</strain>
    </source>
</reference>
<dbReference type="STRING" id="1142394.PSMK_18140"/>
<name>I0IFD5_PHYMF</name>
<gene>
    <name evidence="2" type="ordered locus">PSMK_18140</name>
</gene>
<protein>
    <submittedName>
        <fullName evidence="2">Uncharacterized protein</fullName>
    </submittedName>
</protein>
<evidence type="ECO:0000256" key="1">
    <source>
        <dbReference type="SAM" id="MobiDB-lite"/>
    </source>
</evidence>
<dbReference type="Proteomes" id="UP000007881">
    <property type="component" value="Chromosome"/>
</dbReference>
<dbReference type="HOGENOM" id="CLU_2383617_0_0_0"/>
<evidence type="ECO:0000313" key="3">
    <source>
        <dbReference type="Proteomes" id="UP000007881"/>
    </source>
</evidence>
<dbReference type="RefSeq" id="WP_014437191.1">
    <property type="nucleotide sequence ID" value="NC_017080.1"/>
</dbReference>
<proteinExistence type="predicted"/>
<dbReference type="EMBL" id="AP012338">
    <property type="protein sequence ID" value="BAM03973.1"/>
    <property type="molecule type" value="Genomic_DNA"/>
</dbReference>
<keyword evidence="3" id="KW-1185">Reference proteome</keyword>
<accession>I0IFD5</accession>
<dbReference type="KEGG" id="phm:PSMK_18140"/>